<reference evidence="10 11" key="1">
    <citation type="journal article" date="2021" name="G3 (Bethesda)">
        <title>Improved contiguity of the threespine stickleback genome using long-read sequencing.</title>
        <authorList>
            <person name="Nath S."/>
            <person name="Shaw D.E."/>
            <person name="White M.A."/>
        </authorList>
    </citation>
    <scope>NUCLEOTIDE SEQUENCE [LARGE SCALE GENOMIC DNA]</scope>
    <source>
        <strain evidence="10 11">Lake Benthic</strain>
    </source>
</reference>
<dbReference type="AlphaFoldDB" id="A0AAQ4PYU3"/>
<evidence type="ECO:0000256" key="6">
    <source>
        <dbReference type="ARBA" id="ARBA00022824"/>
    </source>
</evidence>
<evidence type="ECO:0000313" key="11">
    <source>
        <dbReference type="Proteomes" id="UP000007635"/>
    </source>
</evidence>
<keyword evidence="8 9" id="KW-0472">Membrane</keyword>
<evidence type="ECO:0000256" key="7">
    <source>
        <dbReference type="ARBA" id="ARBA00022989"/>
    </source>
</evidence>
<feature type="transmembrane region" description="Helical" evidence="9">
    <location>
        <begin position="132"/>
        <end position="154"/>
    </location>
</feature>
<evidence type="ECO:0000256" key="8">
    <source>
        <dbReference type="ARBA" id="ARBA00023136"/>
    </source>
</evidence>
<dbReference type="Ensembl" id="ENSGACT00000085911.1">
    <property type="protein sequence ID" value="ENSGACP00000043323.1"/>
    <property type="gene ID" value="ENSGACG00000028535.1"/>
</dbReference>
<keyword evidence="7 9" id="KW-1133">Transmembrane helix</keyword>
<dbReference type="PANTHER" id="PTHR14275:SF0">
    <property type="entry name" value="LIPID DROPLET ASSEMBLY FACTOR 1"/>
    <property type="match status" value="1"/>
</dbReference>
<dbReference type="Proteomes" id="UP000007635">
    <property type="component" value="Chromosome XI"/>
</dbReference>
<keyword evidence="4" id="KW-0551">Lipid droplet</keyword>
<reference evidence="10" key="2">
    <citation type="submission" date="2025-08" db="UniProtKB">
        <authorList>
            <consortium name="Ensembl"/>
        </authorList>
    </citation>
    <scope>IDENTIFICATION</scope>
</reference>
<comment type="similarity">
    <text evidence="3">Belongs to the LDAF1 family.</text>
</comment>
<evidence type="ECO:0000256" key="5">
    <source>
        <dbReference type="ARBA" id="ARBA00022692"/>
    </source>
</evidence>
<reference evidence="10" key="3">
    <citation type="submission" date="2025-09" db="UniProtKB">
        <authorList>
            <consortium name="Ensembl"/>
        </authorList>
    </citation>
    <scope>IDENTIFICATION</scope>
</reference>
<protein>
    <recommendedName>
        <fullName evidence="12">Transmembrane protein 159</fullName>
    </recommendedName>
</protein>
<evidence type="ECO:0000256" key="3">
    <source>
        <dbReference type="ARBA" id="ARBA00007618"/>
    </source>
</evidence>
<feature type="transmembrane region" description="Helical" evidence="9">
    <location>
        <begin position="82"/>
        <end position="102"/>
    </location>
</feature>
<dbReference type="PANTHER" id="PTHR14275">
    <property type="entry name" value="PROMETHIN"/>
    <property type="match status" value="1"/>
</dbReference>
<evidence type="ECO:0008006" key="12">
    <source>
        <dbReference type="Google" id="ProtNLM"/>
    </source>
</evidence>
<dbReference type="GO" id="GO:0005789">
    <property type="term" value="C:endoplasmic reticulum membrane"/>
    <property type="evidence" value="ECO:0007669"/>
    <property type="project" value="UniProtKB-SubCell"/>
</dbReference>
<organism evidence="10 11">
    <name type="scientific">Gasterosteus aculeatus aculeatus</name>
    <name type="common">three-spined stickleback</name>
    <dbReference type="NCBI Taxonomy" id="481459"/>
    <lineage>
        <taxon>Eukaryota</taxon>
        <taxon>Metazoa</taxon>
        <taxon>Chordata</taxon>
        <taxon>Craniata</taxon>
        <taxon>Vertebrata</taxon>
        <taxon>Euteleostomi</taxon>
        <taxon>Actinopterygii</taxon>
        <taxon>Neopterygii</taxon>
        <taxon>Teleostei</taxon>
        <taxon>Neoteleostei</taxon>
        <taxon>Acanthomorphata</taxon>
        <taxon>Eupercaria</taxon>
        <taxon>Perciformes</taxon>
        <taxon>Cottioidei</taxon>
        <taxon>Gasterosteales</taxon>
        <taxon>Gasterosteidae</taxon>
        <taxon>Gasterosteus</taxon>
    </lineage>
</organism>
<comment type="subcellular location">
    <subcellularLocation>
        <location evidence="1">Endoplasmic reticulum membrane</location>
        <topology evidence="1">Multi-pass membrane protein</topology>
    </subcellularLocation>
    <subcellularLocation>
        <location evidence="2">Lipid droplet</location>
    </subcellularLocation>
</comment>
<keyword evidence="6" id="KW-0256">Endoplasmic reticulum</keyword>
<keyword evidence="11" id="KW-1185">Reference proteome</keyword>
<evidence type="ECO:0000256" key="1">
    <source>
        <dbReference type="ARBA" id="ARBA00004477"/>
    </source>
</evidence>
<sequence>MQQVSQKSGPDFQRLWGRWAGLFKPIYGDSRVTRNFICQSENLPLLCVRVCVFLSIIVWESLLQVEQLMDTRAGQYLSSHPFLALNVLLFGAAAALPVGLFLSFALVTLVMSAVVFLLFAGGLTLLSVLPGIALFSVSASVIFNALYVTTYNIFSRYFPHLTKVIIM</sequence>
<accession>A0AAQ4PYU3</accession>
<feature type="transmembrane region" description="Helical" evidence="9">
    <location>
        <begin position="43"/>
        <end position="62"/>
    </location>
</feature>
<dbReference type="GeneTree" id="ENSGT00940000175471"/>
<dbReference type="Pfam" id="PF16015">
    <property type="entry name" value="Promethin"/>
    <property type="match status" value="1"/>
</dbReference>
<evidence type="ECO:0000313" key="10">
    <source>
        <dbReference type="Ensembl" id="ENSGACP00000043323.1"/>
    </source>
</evidence>
<proteinExistence type="inferred from homology"/>
<dbReference type="GO" id="GO:0005811">
    <property type="term" value="C:lipid droplet"/>
    <property type="evidence" value="ECO:0007669"/>
    <property type="project" value="UniProtKB-SubCell"/>
</dbReference>
<dbReference type="InterPro" id="IPR029709">
    <property type="entry name" value="LDAF1"/>
</dbReference>
<evidence type="ECO:0000256" key="4">
    <source>
        <dbReference type="ARBA" id="ARBA00022677"/>
    </source>
</evidence>
<name>A0AAQ4PYU3_GASAC</name>
<evidence type="ECO:0000256" key="2">
    <source>
        <dbReference type="ARBA" id="ARBA00004502"/>
    </source>
</evidence>
<evidence type="ECO:0000256" key="9">
    <source>
        <dbReference type="SAM" id="Phobius"/>
    </source>
</evidence>
<feature type="transmembrane region" description="Helical" evidence="9">
    <location>
        <begin position="109"/>
        <end position="126"/>
    </location>
</feature>
<keyword evidence="5 9" id="KW-0812">Transmembrane</keyword>